<evidence type="ECO:0000313" key="3">
    <source>
        <dbReference type="Proteomes" id="UP001057860"/>
    </source>
</evidence>
<keyword evidence="3" id="KW-1185">Reference proteome</keyword>
<gene>
    <name evidence="2" type="ORF">N0H69_09005</name>
</gene>
<feature type="region of interest" description="Disordered" evidence="1">
    <location>
        <begin position="17"/>
        <end position="43"/>
    </location>
</feature>
<evidence type="ECO:0000256" key="1">
    <source>
        <dbReference type="SAM" id="MobiDB-lite"/>
    </source>
</evidence>
<sequence>MINMVYPIDFNVQEGGKKVQPDELTPVSDSGERVQPTHRRVER</sequence>
<proteinExistence type="predicted"/>
<dbReference type="GeneID" id="75140134"/>
<protein>
    <submittedName>
        <fullName evidence="2">Uncharacterized protein</fullName>
    </submittedName>
</protein>
<dbReference type="EMBL" id="CP104006">
    <property type="protein sequence ID" value="UWM46923.1"/>
    <property type="molecule type" value="Genomic_DNA"/>
</dbReference>
<name>A0ABY5UXN7_9GAMM</name>
<dbReference type="RefSeq" id="WP_259705577.1">
    <property type="nucleotide sequence ID" value="NZ_CABHWO010000017.1"/>
</dbReference>
<reference evidence="2" key="1">
    <citation type="submission" date="2022-08" db="EMBL/GenBank/DDBJ databases">
        <authorList>
            <person name="Bogun A."/>
            <person name="Kislichkina A."/>
            <person name="Solomentsev V."/>
            <person name="Skryabin Y."/>
            <person name="Sizova A."/>
            <person name="Platonov M."/>
            <person name="Dentovskaya S."/>
        </authorList>
    </citation>
    <scope>NUCLEOTIDE SEQUENCE</scope>
    <source>
        <strain evidence="2">SCPM-O-B-7604</strain>
    </source>
</reference>
<organism evidence="2 3">
    <name type="scientific">Yersinia alsatica</name>
    <dbReference type="NCBI Taxonomy" id="2890317"/>
    <lineage>
        <taxon>Bacteria</taxon>
        <taxon>Pseudomonadati</taxon>
        <taxon>Pseudomonadota</taxon>
        <taxon>Gammaproteobacteria</taxon>
        <taxon>Enterobacterales</taxon>
        <taxon>Yersiniaceae</taxon>
        <taxon>Yersinia</taxon>
    </lineage>
</organism>
<accession>A0ABY5UXN7</accession>
<evidence type="ECO:0000313" key="2">
    <source>
        <dbReference type="EMBL" id="UWM46923.1"/>
    </source>
</evidence>
<dbReference type="Proteomes" id="UP001057860">
    <property type="component" value="Chromosome"/>
</dbReference>